<dbReference type="PROSITE" id="PS00455">
    <property type="entry name" value="AMP_BINDING"/>
    <property type="match status" value="1"/>
</dbReference>
<evidence type="ECO:0000259" key="1">
    <source>
        <dbReference type="Pfam" id="PF00501"/>
    </source>
</evidence>
<dbReference type="NCBIfam" id="NF006754">
    <property type="entry name" value="PRK09274.1"/>
    <property type="match status" value="1"/>
</dbReference>
<evidence type="ECO:0000313" key="3">
    <source>
        <dbReference type="Proteomes" id="UP001595914"/>
    </source>
</evidence>
<protein>
    <submittedName>
        <fullName evidence="2">Fatty acid CoA ligase family protein</fullName>
    </submittedName>
</protein>
<evidence type="ECO:0000313" key="2">
    <source>
        <dbReference type="EMBL" id="MFC4605337.1"/>
    </source>
</evidence>
<proteinExistence type="predicted"/>
<reference evidence="3" key="1">
    <citation type="journal article" date="2019" name="Int. J. Syst. Evol. Microbiol.">
        <title>The Global Catalogue of Microorganisms (GCM) 10K type strain sequencing project: providing services to taxonomists for standard genome sequencing and annotation.</title>
        <authorList>
            <consortium name="The Broad Institute Genomics Platform"/>
            <consortium name="The Broad Institute Genome Sequencing Center for Infectious Disease"/>
            <person name="Wu L."/>
            <person name="Ma J."/>
        </authorList>
    </citation>
    <scope>NUCLEOTIDE SEQUENCE [LARGE SCALE GENOMIC DNA]</scope>
    <source>
        <strain evidence="3">CCUG 54520</strain>
    </source>
</reference>
<dbReference type="Gene3D" id="3.30.300.30">
    <property type="match status" value="1"/>
</dbReference>
<dbReference type="PANTHER" id="PTHR43767">
    <property type="entry name" value="LONG-CHAIN-FATTY-ACID--COA LIGASE"/>
    <property type="match status" value="1"/>
</dbReference>
<feature type="domain" description="AMP-dependent synthetase/ligase" evidence="1">
    <location>
        <begin position="12"/>
        <end position="397"/>
    </location>
</feature>
<dbReference type="InterPro" id="IPR045851">
    <property type="entry name" value="AMP-bd_C_sf"/>
</dbReference>
<organism evidence="2 3">
    <name type="scientific">Rhodococcus kronopolitis</name>
    <dbReference type="NCBI Taxonomy" id="1460226"/>
    <lineage>
        <taxon>Bacteria</taxon>
        <taxon>Bacillati</taxon>
        <taxon>Actinomycetota</taxon>
        <taxon>Actinomycetes</taxon>
        <taxon>Mycobacteriales</taxon>
        <taxon>Nocardiaceae</taxon>
        <taxon>Rhodococcus</taxon>
    </lineage>
</organism>
<dbReference type="RefSeq" id="WP_378418857.1">
    <property type="nucleotide sequence ID" value="NZ_JBHSFO010000010.1"/>
</dbReference>
<accession>A0ABV9FU79</accession>
<dbReference type="InterPro" id="IPR042099">
    <property type="entry name" value="ANL_N_sf"/>
</dbReference>
<dbReference type="Gene3D" id="3.40.50.12780">
    <property type="entry name" value="N-terminal domain of ligase-like"/>
    <property type="match status" value="1"/>
</dbReference>
<dbReference type="InterPro" id="IPR050237">
    <property type="entry name" value="ATP-dep_AMP-bd_enzyme"/>
</dbReference>
<dbReference type="EMBL" id="JBHSFO010000010">
    <property type="protein sequence ID" value="MFC4605337.1"/>
    <property type="molecule type" value="Genomic_DNA"/>
</dbReference>
<comment type="caution">
    <text evidence="2">The sequence shown here is derived from an EMBL/GenBank/DDBJ whole genome shotgun (WGS) entry which is preliminary data.</text>
</comment>
<keyword evidence="2" id="KW-0436">Ligase</keyword>
<sequence length="549" mass="58478">MTDNWLDRLTVTARDRPGDPAVTYAAGVASEGLPDYTDVTFGELDEWSDALAERFAAAGMTAGVRTIVLVNPGPELYAILFGLFKTGAVPVVIDPGMGLRPMLRCLAAVNPQAFVGLPQAHAVRVLFRRGFRGVGAKVTVGRRWFWGGQNLAGLGRKPVGERPPTAPAGDDELLMIAFTTGSTGPAKAVELTHGNLAAMLTQTQAVTAVTAEESALVTLPMFGVLYLLLGAQVVLPPLVPSKVGDTDPRHVVDAVNRFRVRTMFASPALLGPLLDHARTHEVVMPTVRAVFSGGAPVPAAVITGLREVLPGDAQVHAGYGATEAIPMSTIESRELLDGLIERAQSGDGTCIGRPVDGVEVRVVAVTDDPIRDWAQAEPLREAIGELVVRGANVSTRYHWPTTANLTGKITDGDRTWHRTGDLGRIDDQGRIWFCGRKSQRVETGAGTLHPVQVEQVFNAAPGVARTALVGVGDRGAQRPVLCVEATPGADAAAVLDGLRERGARFPLTAQIDRFLLHPRFPVDIRHNAKIGREELAVWAATRIDRGASS</sequence>
<dbReference type="GO" id="GO:0016874">
    <property type="term" value="F:ligase activity"/>
    <property type="evidence" value="ECO:0007669"/>
    <property type="project" value="UniProtKB-KW"/>
</dbReference>
<dbReference type="SUPFAM" id="SSF56801">
    <property type="entry name" value="Acetyl-CoA synthetase-like"/>
    <property type="match status" value="1"/>
</dbReference>
<gene>
    <name evidence="2" type="ORF">ACFO6S_16685</name>
</gene>
<dbReference type="InterPro" id="IPR000873">
    <property type="entry name" value="AMP-dep_synth/lig_dom"/>
</dbReference>
<dbReference type="Proteomes" id="UP001595914">
    <property type="component" value="Unassembled WGS sequence"/>
</dbReference>
<dbReference type="PANTHER" id="PTHR43767:SF1">
    <property type="entry name" value="NONRIBOSOMAL PEPTIDE SYNTHASE PES1 (EUROFUNG)-RELATED"/>
    <property type="match status" value="1"/>
</dbReference>
<keyword evidence="3" id="KW-1185">Reference proteome</keyword>
<dbReference type="InterPro" id="IPR020845">
    <property type="entry name" value="AMP-binding_CS"/>
</dbReference>
<dbReference type="Pfam" id="PF00501">
    <property type="entry name" value="AMP-binding"/>
    <property type="match status" value="1"/>
</dbReference>
<name>A0ABV9FU79_9NOCA</name>